<reference evidence="3" key="1">
    <citation type="submission" date="2019-02" db="EMBL/GenBank/DDBJ databases">
        <authorList>
            <person name="Gruber-Vodicka R. H."/>
            <person name="Seah K. B. B."/>
        </authorList>
    </citation>
    <scope>NUCLEOTIDE SEQUENCE</scope>
    <source>
        <strain evidence="3">BECK_BY19</strain>
        <strain evidence="2">BECK_BY8</strain>
    </source>
</reference>
<organism evidence="3">
    <name type="scientific">Candidatus Kentrum sp. UNK</name>
    <dbReference type="NCBI Taxonomy" id="2126344"/>
    <lineage>
        <taxon>Bacteria</taxon>
        <taxon>Pseudomonadati</taxon>
        <taxon>Pseudomonadota</taxon>
        <taxon>Gammaproteobacteria</taxon>
        <taxon>Candidatus Kentrum</taxon>
    </lineage>
</organism>
<feature type="transmembrane region" description="Helical" evidence="1">
    <location>
        <begin position="9"/>
        <end position="31"/>
    </location>
</feature>
<evidence type="ECO:0000256" key="1">
    <source>
        <dbReference type="SAM" id="Phobius"/>
    </source>
</evidence>
<accession>A0A451AY13</accession>
<keyword evidence="1" id="KW-0472">Membrane</keyword>
<name>A0A451AY13_9GAMM</name>
<feature type="transmembrane region" description="Helical" evidence="1">
    <location>
        <begin position="69"/>
        <end position="94"/>
    </location>
</feature>
<keyword evidence="1" id="KW-0812">Transmembrane</keyword>
<keyword evidence="1" id="KW-1133">Transmembrane helix</keyword>
<protein>
    <submittedName>
        <fullName evidence="3">GtrA-like protein</fullName>
    </submittedName>
</protein>
<evidence type="ECO:0000313" key="2">
    <source>
        <dbReference type="EMBL" id="VFK63743.1"/>
    </source>
</evidence>
<proteinExistence type="predicted"/>
<evidence type="ECO:0000313" key="3">
    <source>
        <dbReference type="EMBL" id="VFK70935.1"/>
    </source>
</evidence>
<sequence length="145" mass="16046">MIITQYVKFIVNGCLLGLAAWGLQFALFHLLGGTGSVVYAMSSLLTYVPLILMNFAIQRQWIFGVSGRLHKFVLASILTMLLVSVLSPLCRIFIGWIFGEDVADHGGFVLAALIGATPSFFLTRIFVFGNSFPKFAFIKYPRCQS</sequence>
<dbReference type="EMBL" id="CAADGD010000043">
    <property type="protein sequence ID" value="VFK70935.1"/>
    <property type="molecule type" value="Genomic_DNA"/>
</dbReference>
<feature type="transmembrane region" description="Helical" evidence="1">
    <location>
        <begin position="37"/>
        <end position="57"/>
    </location>
</feature>
<dbReference type="EMBL" id="CAADFZ010000036">
    <property type="protein sequence ID" value="VFK63743.1"/>
    <property type="molecule type" value="Genomic_DNA"/>
</dbReference>
<feature type="transmembrane region" description="Helical" evidence="1">
    <location>
        <begin position="106"/>
        <end position="127"/>
    </location>
</feature>
<gene>
    <name evidence="2" type="ORF">BECKUNK1418G_GA0071005_103620</name>
    <name evidence="3" type="ORF">BECKUNK1418H_GA0071006_104321</name>
</gene>
<dbReference type="AlphaFoldDB" id="A0A451AY13"/>